<feature type="transmembrane region" description="Helical" evidence="1">
    <location>
        <begin position="52"/>
        <end position="68"/>
    </location>
</feature>
<organism evidence="2 3">
    <name type="scientific">Candidatus Uhrbacteria bacterium GW2011_GWA2_52_8d</name>
    <dbReference type="NCBI Taxonomy" id="1618979"/>
    <lineage>
        <taxon>Bacteria</taxon>
        <taxon>Candidatus Uhriibacteriota</taxon>
    </lineage>
</organism>
<comment type="caution">
    <text evidence="2">The sequence shown here is derived from an EMBL/GenBank/DDBJ whole genome shotgun (WGS) entry which is preliminary data.</text>
</comment>
<evidence type="ECO:0000313" key="3">
    <source>
        <dbReference type="Proteomes" id="UP000034054"/>
    </source>
</evidence>
<name>A0A0G2AJ18_9BACT</name>
<dbReference type="AlphaFoldDB" id="A0A0G2AJ18"/>
<keyword evidence="1" id="KW-0472">Membrane</keyword>
<protein>
    <submittedName>
        <fullName evidence="2">Uncharacterized protein</fullName>
    </submittedName>
</protein>
<proteinExistence type="predicted"/>
<dbReference type="Proteomes" id="UP000034054">
    <property type="component" value="Unassembled WGS sequence"/>
</dbReference>
<evidence type="ECO:0000256" key="1">
    <source>
        <dbReference type="SAM" id="Phobius"/>
    </source>
</evidence>
<accession>A0A0G2AJ18</accession>
<sequence length="98" mass="11160">MTRILERLARWLEPSKVRLGRITLGCGIGMVLLGFPAQIYSNWVAHECRIDPVLVAVVLVLYVARIPYQISARAWYLLPADVLGLLASIVLVWQYFTY</sequence>
<feature type="transmembrane region" description="Helical" evidence="1">
    <location>
        <begin position="75"/>
        <end position="96"/>
    </location>
</feature>
<reference evidence="2 3" key="1">
    <citation type="journal article" date="2015" name="Nature">
        <title>rRNA introns, odd ribosomes, and small enigmatic genomes across a large radiation of phyla.</title>
        <authorList>
            <person name="Brown C.T."/>
            <person name="Hug L.A."/>
            <person name="Thomas B.C."/>
            <person name="Sharon I."/>
            <person name="Castelle C.J."/>
            <person name="Singh A."/>
            <person name="Wilkins M.J."/>
            <person name="Williams K.H."/>
            <person name="Banfield J.F."/>
        </authorList>
    </citation>
    <scope>NUCLEOTIDE SEQUENCE [LARGE SCALE GENOMIC DNA]</scope>
</reference>
<keyword evidence="1" id="KW-1133">Transmembrane helix</keyword>
<gene>
    <name evidence="2" type="ORF">UY76_C0023G0009</name>
</gene>
<evidence type="ECO:0000313" key="2">
    <source>
        <dbReference type="EMBL" id="KKW32594.1"/>
    </source>
</evidence>
<feature type="transmembrane region" description="Helical" evidence="1">
    <location>
        <begin position="21"/>
        <end position="40"/>
    </location>
</feature>
<keyword evidence="1" id="KW-0812">Transmembrane</keyword>
<dbReference type="EMBL" id="LCRH01000023">
    <property type="protein sequence ID" value="KKW32594.1"/>
    <property type="molecule type" value="Genomic_DNA"/>
</dbReference>